<dbReference type="Proteomes" id="UP000431744">
    <property type="component" value="Unassembled WGS sequence"/>
</dbReference>
<keyword evidence="3" id="KW-1185">Reference proteome</keyword>
<dbReference type="RefSeq" id="WP_158028418.1">
    <property type="nucleotide sequence ID" value="NZ_BMHG01000001.1"/>
</dbReference>
<gene>
    <name evidence="2" type="ORF">F8O04_06285</name>
</gene>
<comment type="caution">
    <text evidence="2">The sequence shown here is derived from an EMBL/GenBank/DDBJ whole genome shotgun (WGS) entry which is preliminary data.</text>
</comment>
<sequence>MTPPDDLYADLAALLRDGVPEPPTPTIGLCSDGIGLFYPGTLNTVFGDPESGKTWVVLAALTEHLHGGGRAIFVDIDHNGAASIAARLLALGAERDVITDQSRFRLTSPGDADEMQQVVKDAHSWNPTFVGLDSIGELLPIYGASSNSADDFTRVHSAALKPFVKLGASVVAVDHEAKNSASRDYGAGGTAAKKRVIGGAYLRCRIIDRFAPGKGGRAELLIAKDREGGLRRHRDGKDAEPLAAKFVLTPRKDNSDMLRWDFYAPEPGERPQAPQGTTGKSLDDIIALIDALDPPARSANDAAQRISARRVDVLEAWRLRASGGSRNHAEPPELVVPGSQPPCPEPGTTPNGHVAGTPGTGGSVVPNPHVGNREPPVGGDDGRGCQACSRPLMAPISVERGFCEACFKALRSTPPPLPGTPELRAIGA</sequence>
<dbReference type="AlphaFoldDB" id="A0A6H9WL03"/>
<protein>
    <submittedName>
        <fullName evidence="2">AAA family ATPase</fullName>
    </submittedName>
</protein>
<dbReference type="Gene3D" id="3.40.50.300">
    <property type="entry name" value="P-loop containing nucleotide triphosphate hydrolases"/>
    <property type="match status" value="1"/>
</dbReference>
<dbReference type="Pfam" id="PF13481">
    <property type="entry name" value="AAA_25"/>
    <property type="match status" value="1"/>
</dbReference>
<dbReference type="InterPro" id="IPR027417">
    <property type="entry name" value="P-loop_NTPase"/>
</dbReference>
<proteinExistence type="predicted"/>
<evidence type="ECO:0000256" key="1">
    <source>
        <dbReference type="SAM" id="MobiDB-lite"/>
    </source>
</evidence>
<name>A0A6H9WL03_9MICO</name>
<feature type="region of interest" description="Disordered" evidence="1">
    <location>
        <begin position="339"/>
        <end position="382"/>
    </location>
</feature>
<dbReference type="OrthoDB" id="5125686at2"/>
<evidence type="ECO:0000313" key="2">
    <source>
        <dbReference type="EMBL" id="KAB1649833.1"/>
    </source>
</evidence>
<organism evidence="2 3">
    <name type="scientific">Pseudoclavibacter endophyticus</name>
    <dbReference type="NCBI Taxonomy" id="1778590"/>
    <lineage>
        <taxon>Bacteria</taxon>
        <taxon>Bacillati</taxon>
        <taxon>Actinomycetota</taxon>
        <taxon>Actinomycetes</taxon>
        <taxon>Micrococcales</taxon>
        <taxon>Microbacteriaceae</taxon>
        <taxon>Pseudoclavibacter</taxon>
    </lineage>
</organism>
<evidence type="ECO:0000313" key="3">
    <source>
        <dbReference type="Proteomes" id="UP000431744"/>
    </source>
</evidence>
<accession>A0A6H9WL03</accession>
<dbReference type="SUPFAM" id="SSF52540">
    <property type="entry name" value="P-loop containing nucleoside triphosphate hydrolases"/>
    <property type="match status" value="1"/>
</dbReference>
<dbReference type="EMBL" id="WBJY01000001">
    <property type="protein sequence ID" value="KAB1649833.1"/>
    <property type="molecule type" value="Genomic_DNA"/>
</dbReference>
<reference evidence="2 3" key="1">
    <citation type="submission" date="2019-09" db="EMBL/GenBank/DDBJ databases">
        <title>Phylogeny of genus Pseudoclavibacter and closely related genus.</title>
        <authorList>
            <person name="Li Y."/>
        </authorList>
    </citation>
    <scope>NUCLEOTIDE SEQUENCE [LARGE SCALE GENOMIC DNA]</scope>
    <source>
        <strain evidence="2 3">EGI 60007</strain>
    </source>
</reference>